<dbReference type="PANTHER" id="PTHR30590:SF2">
    <property type="entry name" value="INNER MEMBRANE PROTEIN"/>
    <property type="match status" value="1"/>
</dbReference>
<accession>A0A285R5U3</accession>
<organism evidence="4 5">
    <name type="scientific">Sphingomonas guangdongensis</name>
    <dbReference type="NCBI Taxonomy" id="1141890"/>
    <lineage>
        <taxon>Bacteria</taxon>
        <taxon>Pseudomonadati</taxon>
        <taxon>Pseudomonadota</taxon>
        <taxon>Alphaproteobacteria</taxon>
        <taxon>Sphingomonadales</taxon>
        <taxon>Sphingomonadaceae</taxon>
        <taxon>Sphingomonas</taxon>
    </lineage>
</organism>
<feature type="transmembrane region" description="Helical" evidence="2">
    <location>
        <begin position="362"/>
        <end position="383"/>
    </location>
</feature>
<evidence type="ECO:0000256" key="2">
    <source>
        <dbReference type="SAM" id="Phobius"/>
    </source>
</evidence>
<dbReference type="InterPro" id="IPR052529">
    <property type="entry name" value="Bact_Transport_Assoc"/>
</dbReference>
<reference evidence="4 5" key="1">
    <citation type="submission" date="2017-07" db="EMBL/GenBank/DDBJ databases">
        <authorList>
            <person name="Sun Z.S."/>
            <person name="Albrecht U."/>
            <person name="Echele G."/>
            <person name="Lee C.C."/>
        </authorList>
    </citation>
    <scope>NUCLEOTIDE SEQUENCE [LARGE SCALE GENOMIC DNA]</scope>
    <source>
        <strain evidence="4 5">CGMCC 1.12672</strain>
    </source>
</reference>
<dbReference type="PANTHER" id="PTHR30590">
    <property type="entry name" value="INNER MEMBRANE PROTEIN"/>
    <property type="match status" value="1"/>
</dbReference>
<keyword evidence="5" id="KW-1185">Reference proteome</keyword>
<keyword evidence="2" id="KW-1133">Transmembrane helix</keyword>
<dbReference type="InterPro" id="IPR007349">
    <property type="entry name" value="DUF418"/>
</dbReference>
<protein>
    <recommendedName>
        <fullName evidence="3">DUF418 domain-containing protein</fullName>
    </recommendedName>
</protein>
<feature type="transmembrane region" description="Helical" evidence="2">
    <location>
        <begin position="262"/>
        <end position="281"/>
    </location>
</feature>
<keyword evidence="1" id="KW-0175">Coiled coil</keyword>
<dbReference type="Pfam" id="PF04235">
    <property type="entry name" value="DUF418"/>
    <property type="match status" value="1"/>
</dbReference>
<feature type="coiled-coil region" evidence="1">
    <location>
        <begin position="203"/>
        <end position="230"/>
    </location>
</feature>
<feature type="transmembrane region" description="Helical" evidence="2">
    <location>
        <begin position="158"/>
        <end position="179"/>
    </location>
</feature>
<dbReference type="Proteomes" id="UP000219494">
    <property type="component" value="Unassembled WGS sequence"/>
</dbReference>
<dbReference type="OrthoDB" id="9807744at2"/>
<gene>
    <name evidence="4" type="ORF">SAMN06297144_2843</name>
</gene>
<dbReference type="AlphaFoldDB" id="A0A285R5U3"/>
<evidence type="ECO:0000313" key="5">
    <source>
        <dbReference type="Proteomes" id="UP000219494"/>
    </source>
</evidence>
<feature type="transmembrane region" description="Helical" evidence="2">
    <location>
        <begin position="293"/>
        <end position="311"/>
    </location>
</feature>
<evidence type="ECO:0000256" key="1">
    <source>
        <dbReference type="SAM" id="Coils"/>
    </source>
</evidence>
<feature type="transmembrane region" description="Helical" evidence="2">
    <location>
        <begin position="331"/>
        <end position="350"/>
    </location>
</feature>
<dbReference type="EMBL" id="OBMI01000003">
    <property type="protein sequence ID" value="SOB87707.1"/>
    <property type="molecule type" value="Genomic_DNA"/>
</dbReference>
<evidence type="ECO:0000259" key="3">
    <source>
        <dbReference type="Pfam" id="PF04235"/>
    </source>
</evidence>
<keyword evidence="2" id="KW-0472">Membrane</keyword>
<feature type="transmembrane region" description="Helical" evidence="2">
    <location>
        <begin position="137"/>
        <end position="153"/>
    </location>
</feature>
<feature type="transmembrane region" description="Helical" evidence="2">
    <location>
        <begin position="112"/>
        <end position="131"/>
    </location>
</feature>
<name>A0A285R5U3_9SPHN</name>
<feature type="transmembrane region" description="Helical" evidence="2">
    <location>
        <begin position="395"/>
        <end position="418"/>
    </location>
</feature>
<dbReference type="RefSeq" id="WP_097064667.1">
    <property type="nucleotide sequence ID" value="NZ_OBMI01000003.1"/>
</dbReference>
<sequence>MTATTIDTAVTSSKEPDGAPRVANLDILRGLAILGILFMNINDMGQSMTASFGDIRHLGWTTADQVAWAIREVLANGTARGLLQLLFGVGMVILTDRAAGAAATRWQLLRGYWWRNLVLFVLGVAHMYLLLWPGDILHTYALAAMVAVLFRRLRPRWLLTVGLIFAVLQLVGGGFFGYYRTVQLERSVATAQAEQRAGRTLSAEQKKELAAAAKSEKASAQRDAERAQKIATEDKGRLGSARDWALAQTNVSLTRFPTFEEIFSVWESLSFMLIGAALWKLGILGGARSRGFYVRLAAVAYLIGVPLRAIGAWEQMQFGDGPYLYWATNEVARLAMTLGHVGLVYALLASARGMRLLRPFEAAGRTALTIYIAQTLICLWVLYPPFGLHLYREQGWAALMLTALALNAALLWGANWWVRHYRIAPVEWLWRSIVEGRRLPFRKRAPLGKGSLPLPA</sequence>
<evidence type="ECO:0000313" key="4">
    <source>
        <dbReference type="EMBL" id="SOB87707.1"/>
    </source>
</evidence>
<feature type="domain" description="DUF418" evidence="3">
    <location>
        <begin position="279"/>
        <end position="435"/>
    </location>
</feature>
<proteinExistence type="predicted"/>
<keyword evidence="2" id="KW-0812">Transmembrane</keyword>